<name>W7F1W1_BIPV3</name>
<accession>W7F1W1</accession>
<proteinExistence type="predicted"/>
<dbReference type="HOGENOM" id="CLU_088308_0_0_1"/>
<organism evidence="1 2">
    <name type="scientific">Bipolaris victoriae (strain FI3)</name>
    <name type="common">Victoria blight of oats agent</name>
    <name type="synonym">Cochliobolus victoriae</name>
    <dbReference type="NCBI Taxonomy" id="930091"/>
    <lineage>
        <taxon>Eukaryota</taxon>
        <taxon>Fungi</taxon>
        <taxon>Dikarya</taxon>
        <taxon>Ascomycota</taxon>
        <taxon>Pezizomycotina</taxon>
        <taxon>Dothideomycetes</taxon>
        <taxon>Pleosporomycetidae</taxon>
        <taxon>Pleosporales</taxon>
        <taxon>Pleosporineae</taxon>
        <taxon>Pleosporaceae</taxon>
        <taxon>Bipolaris</taxon>
    </lineage>
</organism>
<evidence type="ECO:0000313" key="2">
    <source>
        <dbReference type="Proteomes" id="UP000054337"/>
    </source>
</evidence>
<protein>
    <recommendedName>
        <fullName evidence="3">Protein NO VEIN C-terminal domain-containing protein</fullName>
    </recommendedName>
</protein>
<dbReference type="Proteomes" id="UP000054337">
    <property type="component" value="Unassembled WGS sequence"/>
</dbReference>
<evidence type="ECO:0008006" key="3">
    <source>
        <dbReference type="Google" id="ProtNLM"/>
    </source>
</evidence>
<dbReference type="RefSeq" id="XP_014561632.1">
    <property type="nucleotide sequence ID" value="XM_014706146.1"/>
</dbReference>
<gene>
    <name evidence="1" type="ORF">COCVIDRAFT_11732</name>
</gene>
<sequence>MRDDGTFDLNSLREALNVGQPRPVPTLAQTEKNILYEADQSRTVPMSRKPVTLRLDSWANNMLPGFTGEVNWTSSLRTRAGFPAFGREISDFTYLDTEGALTHQFMQTQHHHEVPDWLNTCCNGGNVPRYRIEVKSTTSRDATTPFYMSENQHKLVKKLRVTSETPSEIYIILRVFGLNALEEGTQHQPQWKAYMDPYSLVKHKATDFRRPSRWHRVDGLGVHSKSEPIQ</sequence>
<reference evidence="1 2" key="1">
    <citation type="journal article" date="2013" name="PLoS Genet.">
        <title>Comparative genome structure, secondary metabolite, and effector coding capacity across Cochliobolus pathogens.</title>
        <authorList>
            <person name="Condon B.J."/>
            <person name="Leng Y."/>
            <person name="Wu D."/>
            <person name="Bushley K.E."/>
            <person name="Ohm R.A."/>
            <person name="Otillar R."/>
            <person name="Martin J."/>
            <person name="Schackwitz W."/>
            <person name="Grimwood J."/>
            <person name="MohdZainudin N."/>
            <person name="Xue C."/>
            <person name="Wang R."/>
            <person name="Manning V.A."/>
            <person name="Dhillon B."/>
            <person name="Tu Z.J."/>
            <person name="Steffenson B.J."/>
            <person name="Salamov A."/>
            <person name="Sun H."/>
            <person name="Lowry S."/>
            <person name="LaButti K."/>
            <person name="Han J."/>
            <person name="Copeland A."/>
            <person name="Lindquist E."/>
            <person name="Barry K."/>
            <person name="Schmutz J."/>
            <person name="Baker S.E."/>
            <person name="Ciuffetti L.M."/>
            <person name="Grigoriev I.V."/>
            <person name="Zhong S."/>
            <person name="Turgeon B.G."/>
        </authorList>
    </citation>
    <scope>NUCLEOTIDE SEQUENCE [LARGE SCALE GENOMIC DNA]</scope>
    <source>
        <strain evidence="1 2">FI3</strain>
    </source>
</reference>
<dbReference type="AlphaFoldDB" id="W7F1W1"/>
<evidence type="ECO:0000313" key="1">
    <source>
        <dbReference type="EMBL" id="EUN32100.1"/>
    </source>
</evidence>
<dbReference type="GeneID" id="26251015"/>
<keyword evidence="2" id="KW-1185">Reference proteome</keyword>
<dbReference type="EMBL" id="KI968695">
    <property type="protein sequence ID" value="EUN32100.1"/>
    <property type="molecule type" value="Genomic_DNA"/>
</dbReference>
<dbReference type="OrthoDB" id="1262810at2759"/>